<feature type="domain" description="Histidine kinase/HSP90-like ATPase" evidence="2">
    <location>
        <begin position="38"/>
        <end position="135"/>
    </location>
</feature>
<dbReference type="Pfam" id="PF13581">
    <property type="entry name" value="HATPase_c_2"/>
    <property type="match status" value="1"/>
</dbReference>
<keyword evidence="4" id="KW-1185">Reference proteome</keyword>
<dbReference type="GO" id="GO:0004674">
    <property type="term" value="F:protein serine/threonine kinase activity"/>
    <property type="evidence" value="ECO:0007669"/>
    <property type="project" value="UniProtKB-KW"/>
</dbReference>
<keyword evidence="1" id="KW-0418">Kinase</keyword>
<dbReference type="Gene3D" id="3.30.565.10">
    <property type="entry name" value="Histidine kinase-like ATPase, C-terminal domain"/>
    <property type="match status" value="1"/>
</dbReference>
<protein>
    <submittedName>
        <fullName evidence="3">Anti-sigma regulatory factor</fullName>
    </submittedName>
</protein>
<proteinExistence type="predicted"/>
<organism evidence="3 4">
    <name type="scientific">Myxacorys almedinensis A</name>
    <dbReference type="NCBI Taxonomy" id="2690445"/>
    <lineage>
        <taxon>Bacteria</taxon>
        <taxon>Bacillati</taxon>
        <taxon>Cyanobacteriota</taxon>
        <taxon>Cyanophyceae</taxon>
        <taxon>Leptolyngbyales</taxon>
        <taxon>Leptolyngbyaceae</taxon>
        <taxon>Myxacorys</taxon>
        <taxon>Myxacorys almedinensis</taxon>
    </lineage>
</organism>
<evidence type="ECO:0000259" key="2">
    <source>
        <dbReference type="Pfam" id="PF13581"/>
    </source>
</evidence>
<dbReference type="EMBL" id="WVIE01000038">
    <property type="protein sequence ID" value="NDJ19706.1"/>
    <property type="molecule type" value="Genomic_DNA"/>
</dbReference>
<reference evidence="3" key="1">
    <citation type="submission" date="2019-12" db="EMBL/GenBank/DDBJ databases">
        <title>High-Quality draft genome sequences of three cyanobacteria isolated from the limestone walls of the Old Cathedral of Coimbra.</title>
        <authorList>
            <person name="Tiago I."/>
            <person name="Soares F."/>
            <person name="Portugal A."/>
        </authorList>
    </citation>
    <scope>NUCLEOTIDE SEQUENCE</scope>
    <source>
        <strain evidence="3">A</strain>
    </source>
</reference>
<evidence type="ECO:0000313" key="4">
    <source>
        <dbReference type="Proteomes" id="UP000646053"/>
    </source>
</evidence>
<evidence type="ECO:0000256" key="1">
    <source>
        <dbReference type="ARBA" id="ARBA00022527"/>
    </source>
</evidence>
<dbReference type="PANTHER" id="PTHR35526">
    <property type="entry name" value="ANTI-SIGMA-F FACTOR RSBW-RELATED"/>
    <property type="match status" value="1"/>
</dbReference>
<dbReference type="InterPro" id="IPR036890">
    <property type="entry name" value="HATPase_C_sf"/>
</dbReference>
<dbReference type="Proteomes" id="UP000646053">
    <property type="component" value="Unassembled WGS sequence"/>
</dbReference>
<name>A0A8J7Z871_9CYAN</name>
<gene>
    <name evidence="3" type="ORF">GS601_20850</name>
</gene>
<keyword evidence="1" id="KW-0723">Serine/threonine-protein kinase</keyword>
<sequence length="144" mass="16770">MFYQDHLTVNSQLTVLNSVQKWFETFWLQHDPLVARRDNQLYRLNLALAEGFTNAVRHAHSGLSSETSIDIDVALHDDHMEIQIWDWGQPFDPNALKEPKPGTLQEGGYGWFLLRRLADEVSYDREGQRNCLRIVQYTPREALS</sequence>
<comment type="caution">
    <text evidence="3">The sequence shown here is derived from an EMBL/GenBank/DDBJ whole genome shotgun (WGS) entry which is preliminary data.</text>
</comment>
<dbReference type="AlphaFoldDB" id="A0A8J7Z871"/>
<dbReference type="PANTHER" id="PTHR35526:SF3">
    <property type="entry name" value="ANTI-SIGMA-F FACTOR RSBW"/>
    <property type="match status" value="1"/>
</dbReference>
<evidence type="ECO:0000313" key="3">
    <source>
        <dbReference type="EMBL" id="NDJ19706.1"/>
    </source>
</evidence>
<keyword evidence="1" id="KW-0808">Transferase</keyword>
<accession>A0A8J7Z871</accession>
<dbReference type="InterPro" id="IPR050267">
    <property type="entry name" value="Anti-sigma-factor_SerPK"/>
</dbReference>
<dbReference type="SUPFAM" id="SSF55874">
    <property type="entry name" value="ATPase domain of HSP90 chaperone/DNA topoisomerase II/histidine kinase"/>
    <property type="match status" value="1"/>
</dbReference>
<dbReference type="InterPro" id="IPR003594">
    <property type="entry name" value="HATPase_dom"/>
</dbReference>
<dbReference type="CDD" id="cd16936">
    <property type="entry name" value="HATPase_RsbW-like"/>
    <property type="match status" value="1"/>
</dbReference>